<evidence type="ECO:0000313" key="1">
    <source>
        <dbReference type="EMBL" id="CAK0835670.1"/>
    </source>
</evidence>
<name>A0ABN9STY5_9DINO</name>
<dbReference type="Proteomes" id="UP001189429">
    <property type="component" value="Unassembled WGS sequence"/>
</dbReference>
<evidence type="ECO:0000313" key="2">
    <source>
        <dbReference type="Proteomes" id="UP001189429"/>
    </source>
</evidence>
<comment type="caution">
    <text evidence="1">The sequence shown here is derived from an EMBL/GenBank/DDBJ whole genome shotgun (WGS) entry which is preliminary data.</text>
</comment>
<dbReference type="EMBL" id="CAUYUJ010013147">
    <property type="protein sequence ID" value="CAK0835670.1"/>
    <property type="molecule type" value="Genomic_DNA"/>
</dbReference>
<sequence>MASRARAGCADLYVTEINISGTRTQRHKAADLRWVAGVAKLGKAKWMKLHREISVKIVHGHTVHNTRYLNILVKGLGKTKAPVGGLLGEDDHTAAATPDKGCNKRVTL</sequence>
<proteinExistence type="predicted"/>
<protein>
    <submittedName>
        <fullName evidence="1">Uncharacterized protein</fullName>
    </submittedName>
</protein>
<keyword evidence="2" id="KW-1185">Reference proteome</keyword>
<reference evidence="1" key="1">
    <citation type="submission" date="2023-10" db="EMBL/GenBank/DDBJ databases">
        <authorList>
            <person name="Chen Y."/>
            <person name="Shah S."/>
            <person name="Dougan E. K."/>
            <person name="Thang M."/>
            <person name="Chan C."/>
        </authorList>
    </citation>
    <scope>NUCLEOTIDE SEQUENCE [LARGE SCALE GENOMIC DNA]</scope>
</reference>
<accession>A0ABN9STY5</accession>
<organism evidence="1 2">
    <name type="scientific">Prorocentrum cordatum</name>
    <dbReference type="NCBI Taxonomy" id="2364126"/>
    <lineage>
        <taxon>Eukaryota</taxon>
        <taxon>Sar</taxon>
        <taxon>Alveolata</taxon>
        <taxon>Dinophyceae</taxon>
        <taxon>Prorocentrales</taxon>
        <taxon>Prorocentraceae</taxon>
        <taxon>Prorocentrum</taxon>
    </lineage>
</organism>
<gene>
    <name evidence="1" type="ORF">PCOR1329_LOCUS32426</name>
</gene>